<dbReference type="InterPro" id="IPR036230">
    <property type="entry name" value="LeuA_allosteric_dom_sf"/>
</dbReference>
<proteinExistence type="predicted"/>
<dbReference type="SUPFAM" id="SSF110921">
    <property type="entry name" value="2-isopropylmalate synthase LeuA, allosteric (dimerisation) domain"/>
    <property type="match status" value="1"/>
</dbReference>
<comment type="caution">
    <text evidence="2">The sequence shown here is derived from an EMBL/GenBank/DDBJ whole genome shotgun (WGS) entry which is preliminary data.</text>
</comment>
<dbReference type="EMBL" id="BCTB01000035">
    <property type="protein sequence ID" value="GAT16173.1"/>
    <property type="molecule type" value="Genomic_DNA"/>
</dbReference>
<reference evidence="3" key="2">
    <citation type="submission" date="2016-02" db="EMBL/GenBank/DDBJ databases">
        <title>Draft genome sequence of five rapidly growing Mycobacterium species.</title>
        <authorList>
            <person name="Katahira K."/>
            <person name="Gotou Y."/>
            <person name="Iida K."/>
            <person name="Ogura Y."/>
            <person name="Hayashi T."/>
        </authorList>
    </citation>
    <scope>NUCLEOTIDE SEQUENCE [LARGE SCALE GENOMIC DNA]</scope>
    <source>
        <strain evidence="3">JCM6362</strain>
    </source>
</reference>
<evidence type="ECO:0000313" key="2">
    <source>
        <dbReference type="EMBL" id="GAT16173.1"/>
    </source>
</evidence>
<dbReference type="AlphaFoldDB" id="A0A100XGQ3"/>
<evidence type="ECO:0008006" key="4">
    <source>
        <dbReference type="Google" id="ProtNLM"/>
    </source>
</evidence>
<sequence>MSPEAVLAEYAAPPGPVRLGHWECIDAGRPVSRMGPRPLRYQATLAVGDTTSTSTATAIGPVAALTEMLHERGVAVETVSFHQVPAGQCTATFLHGTNGVRAEWAMGWAEDPTRSALGAVIACANRLLS</sequence>
<dbReference type="Proteomes" id="UP000069654">
    <property type="component" value="Unassembled WGS sequence"/>
</dbReference>
<dbReference type="Gene3D" id="3.30.160.270">
    <property type="match status" value="1"/>
</dbReference>
<accession>A0A100XGQ3</accession>
<gene>
    <name evidence="2" type="ORF">RMCT_3142</name>
</gene>
<dbReference type="OMA" id="RAEWAMG"/>
<keyword evidence="1" id="KW-0808">Transferase</keyword>
<evidence type="ECO:0000313" key="3">
    <source>
        <dbReference type="Proteomes" id="UP000069654"/>
    </source>
</evidence>
<name>A0A100XGQ3_MYCTH</name>
<evidence type="ECO:0000256" key="1">
    <source>
        <dbReference type="ARBA" id="ARBA00022679"/>
    </source>
</evidence>
<dbReference type="GO" id="GO:0016740">
    <property type="term" value="F:transferase activity"/>
    <property type="evidence" value="ECO:0007669"/>
    <property type="project" value="UniProtKB-KW"/>
</dbReference>
<dbReference type="STRING" id="1797.RMCT_3142"/>
<dbReference type="OrthoDB" id="4773719at2"/>
<organism evidence="2 3">
    <name type="scientific">Mycolicibacterium thermoresistibile</name>
    <name type="common">Mycobacterium thermoresistibile</name>
    <dbReference type="NCBI Taxonomy" id="1797"/>
    <lineage>
        <taxon>Bacteria</taxon>
        <taxon>Bacillati</taxon>
        <taxon>Actinomycetota</taxon>
        <taxon>Actinomycetes</taxon>
        <taxon>Mycobacteriales</taxon>
        <taxon>Mycobacteriaceae</taxon>
        <taxon>Mycolicibacterium</taxon>
    </lineage>
</organism>
<protein>
    <recommendedName>
        <fullName evidence="4">Homocitrate synthase</fullName>
    </recommendedName>
</protein>
<reference evidence="2 3" key="1">
    <citation type="journal article" date="2016" name="Genome Announc.">
        <title>Draft Genome Sequences of Five Rapidly Growing Mycobacterium Species, M. thermoresistibile, M. fortuitum subsp. acetamidolyticum, M. canariasense, M. brisbanense, and M. novocastrense.</title>
        <authorList>
            <person name="Katahira K."/>
            <person name="Ogura Y."/>
            <person name="Gotoh Y."/>
            <person name="Hayashi T."/>
        </authorList>
    </citation>
    <scope>NUCLEOTIDE SEQUENCE [LARGE SCALE GENOMIC DNA]</scope>
    <source>
        <strain evidence="2 3">JCM6362</strain>
    </source>
</reference>